<dbReference type="EMBL" id="JNCF01000008">
    <property type="protein sequence ID" value="KGP63879.1"/>
    <property type="molecule type" value="Genomic_DNA"/>
</dbReference>
<name>A0A0A2SWW2_9GAMM</name>
<dbReference type="Proteomes" id="UP000054422">
    <property type="component" value="Unassembled WGS sequence"/>
</dbReference>
<evidence type="ECO:0000313" key="2">
    <source>
        <dbReference type="Proteomes" id="UP000054422"/>
    </source>
</evidence>
<accession>A0A0A2SWW2</accession>
<proteinExistence type="predicted"/>
<evidence type="ECO:0000313" key="1">
    <source>
        <dbReference type="EMBL" id="KGP63879.1"/>
    </source>
</evidence>
<protein>
    <submittedName>
        <fullName evidence="1">Uncharacterized protein</fullName>
    </submittedName>
</protein>
<organism evidence="1 2">
    <name type="scientific">Legionella norrlandica</name>
    <dbReference type="NCBI Taxonomy" id="1498499"/>
    <lineage>
        <taxon>Bacteria</taxon>
        <taxon>Pseudomonadati</taxon>
        <taxon>Pseudomonadota</taxon>
        <taxon>Gammaproteobacteria</taxon>
        <taxon>Legionellales</taxon>
        <taxon>Legionellaceae</taxon>
        <taxon>Legionella</taxon>
    </lineage>
</organism>
<reference evidence="1 2" key="1">
    <citation type="submission" date="2014-05" db="EMBL/GenBank/DDBJ databases">
        <authorList>
            <person name="Rizzardi K."/>
            <person name="Winiecka-Krusnell J."/>
            <person name="Ramliden M."/>
            <person name="Alm E."/>
            <person name="Andersson S."/>
            <person name="Byfors S."/>
        </authorList>
    </citation>
    <scope>NUCLEOTIDE SEQUENCE [LARGE SCALE GENOMIC DNA]</scope>
    <source>
        <strain evidence="1 2">LEGN</strain>
    </source>
</reference>
<sequence length="81" mass="9295">MSQSLFSIVHEHLDKVGLANAITYNSTLGATAKSAHPDEQLAGNLIDLFILDDWRAVLFLYSTFFYRQYLFGQIHLLIQYE</sequence>
<dbReference type="AlphaFoldDB" id="A0A0A2SWW2"/>
<keyword evidence="2" id="KW-1185">Reference proteome</keyword>
<gene>
    <name evidence="1" type="ORF">EP47_06995</name>
</gene>
<comment type="caution">
    <text evidence="1">The sequence shown here is derived from an EMBL/GenBank/DDBJ whole genome shotgun (WGS) entry which is preliminary data.</text>
</comment>